<dbReference type="PANTHER" id="PTHR38600:SF1">
    <property type="entry name" value="TRANSCRIPTIONAL REGULATORY PROTEIN"/>
    <property type="match status" value="1"/>
</dbReference>
<proteinExistence type="predicted"/>
<dbReference type="eggNOG" id="COG0640">
    <property type="taxonomic scope" value="Bacteria"/>
</dbReference>
<dbReference type="InterPro" id="IPR036388">
    <property type="entry name" value="WH-like_DNA-bd_sf"/>
</dbReference>
<evidence type="ECO:0000259" key="1">
    <source>
        <dbReference type="PROSITE" id="PS50987"/>
    </source>
</evidence>
<dbReference type="Pfam" id="PF01022">
    <property type="entry name" value="HTH_5"/>
    <property type="match status" value="1"/>
</dbReference>
<dbReference type="AlphaFoldDB" id="E2S5U1"/>
<dbReference type="InterPro" id="IPR011991">
    <property type="entry name" value="ArsR-like_HTH"/>
</dbReference>
<dbReference type="GO" id="GO:0003700">
    <property type="term" value="F:DNA-binding transcription factor activity"/>
    <property type="evidence" value="ECO:0007669"/>
    <property type="project" value="InterPro"/>
</dbReference>
<dbReference type="PANTHER" id="PTHR38600">
    <property type="entry name" value="TRANSCRIPTIONAL REGULATORY PROTEIN"/>
    <property type="match status" value="1"/>
</dbReference>
<keyword evidence="3" id="KW-1185">Reference proteome</keyword>
<dbReference type="EMBL" id="ABYQ02000013">
    <property type="protein sequence ID" value="EFQ79952.1"/>
    <property type="molecule type" value="Genomic_DNA"/>
</dbReference>
<name>E2S5U1_9CORY</name>
<dbReference type="SMART" id="SM00418">
    <property type="entry name" value="HTH_ARSR"/>
    <property type="match status" value="1"/>
</dbReference>
<feature type="domain" description="HTH arsR-type" evidence="1">
    <location>
        <begin position="1"/>
        <end position="103"/>
    </location>
</feature>
<dbReference type="HOGENOM" id="CLU_097806_9_0_11"/>
<accession>E2S5U1</accession>
<dbReference type="InterPro" id="IPR036390">
    <property type="entry name" value="WH_DNA-bd_sf"/>
</dbReference>
<sequence length="103" mass="11756">MMDAARLAQMLSALGSEPRLRIIASLETDSTHVSELARRLGMSRPLLYQHLNRLEAAGLIESGLEQLGESRVRKHYWVAPFQLEVTPDHIRHLINQEQKRESS</sequence>
<protein>
    <submittedName>
        <fullName evidence="2">Transcriptional regulator, ArsR family</fullName>
    </submittedName>
</protein>
<dbReference type="InterPro" id="IPR001845">
    <property type="entry name" value="HTH_ArsR_DNA-bd_dom"/>
</dbReference>
<gene>
    <name evidence="2" type="ORF">HMPREF0305_11832</name>
</gene>
<organism evidence="2 3">
    <name type="scientific">Corynebacterium pseudogenitalium ATCC 33035</name>
    <dbReference type="NCBI Taxonomy" id="525264"/>
    <lineage>
        <taxon>Bacteria</taxon>
        <taxon>Bacillati</taxon>
        <taxon>Actinomycetota</taxon>
        <taxon>Actinomycetes</taxon>
        <taxon>Mycobacteriales</taxon>
        <taxon>Corynebacteriaceae</taxon>
        <taxon>Corynebacterium</taxon>
    </lineage>
</organism>
<evidence type="ECO:0000313" key="3">
    <source>
        <dbReference type="Proteomes" id="UP000003020"/>
    </source>
</evidence>
<dbReference type="SUPFAM" id="SSF46785">
    <property type="entry name" value="Winged helix' DNA-binding domain"/>
    <property type="match status" value="1"/>
</dbReference>
<dbReference type="Gene3D" id="1.10.10.10">
    <property type="entry name" value="Winged helix-like DNA-binding domain superfamily/Winged helix DNA-binding domain"/>
    <property type="match status" value="1"/>
</dbReference>
<comment type="caution">
    <text evidence="2">The sequence shown here is derived from an EMBL/GenBank/DDBJ whole genome shotgun (WGS) entry which is preliminary data.</text>
</comment>
<evidence type="ECO:0000313" key="2">
    <source>
        <dbReference type="EMBL" id="EFQ79952.1"/>
    </source>
</evidence>
<dbReference type="CDD" id="cd00090">
    <property type="entry name" value="HTH_ARSR"/>
    <property type="match status" value="1"/>
</dbReference>
<reference evidence="2 3" key="1">
    <citation type="submission" date="2010-08" db="EMBL/GenBank/DDBJ databases">
        <authorList>
            <person name="Muzny D."/>
            <person name="Qin X."/>
            <person name="Buhay C."/>
            <person name="Dugan-Rocha S."/>
            <person name="Ding Y."/>
            <person name="Chen G."/>
            <person name="Hawes A."/>
            <person name="Holder M."/>
            <person name="Jhangiani S."/>
            <person name="Johnson A."/>
            <person name="Khan Z."/>
            <person name="Li Z."/>
            <person name="Liu W."/>
            <person name="Liu X."/>
            <person name="Perez L."/>
            <person name="Shen H."/>
            <person name="Wang Q."/>
            <person name="Watt J."/>
            <person name="Xi L."/>
            <person name="Xin Y."/>
            <person name="Zhou J."/>
            <person name="Deng J."/>
            <person name="Jiang H."/>
            <person name="Liu Y."/>
            <person name="Qu J."/>
            <person name="Song X.-Z."/>
            <person name="Zhang L."/>
            <person name="Villasana D."/>
            <person name="Johnson A."/>
            <person name="Liu J."/>
            <person name="Liyanage D."/>
            <person name="Lorensuhewa L."/>
            <person name="Robinson T."/>
            <person name="Song A."/>
            <person name="Song B.-B."/>
            <person name="Dinh H."/>
            <person name="Thornton R."/>
            <person name="Coyle M."/>
            <person name="Francisco L."/>
            <person name="Jackson L."/>
            <person name="Javaid M."/>
            <person name="Korchina V."/>
            <person name="Kovar C."/>
            <person name="Mata R."/>
            <person name="Mathew T."/>
            <person name="Ngo R."/>
            <person name="Nguyen L."/>
            <person name="Nguyen N."/>
            <person name="Okwuonu G."/>
            <person name="Ongeri F."/>
            <person name="Pham C."/>
            <person name="Simmons D."/>
            <person name="Wilczek-Boney K."/>
            <person name="Hale W."/>
            <person name="Jakkamsetti A."/>
            <person name="Pham P."/>
            <person name="Ruth R."/>
            <person name="San Lucas F."/>
            <person name="Warren J."/>
            <person name="Zhang J."/>
            <person name="Zhao Z."/>
            <person name="Zhou C."/>
            <person name="Zhu D."/>
            <person name="Lee S."/>
            <person name="Bess C."/>
            <person name="Blankenburg K."/>
            <person name="Forbes L."/>
            <person name="Fu Q."/>
            <person name="Gubbala S."/>
            <person name="Hirani K."/>
            <person name="Jayaseelan J.C."/>
            <person name="Lara F."/>
            <person name="Munidasa M."/>
            <person name="Palculict T."/>
            <person name="Patil S."/>
            <person name="Pu L.-L."/>
            <person name="Saada N."/>
            <person name="Tang L."/>
            <person name="Weissenberger G."/>
            <person name="Zhu Y."/>
            <person name="Hemphill L."/>
            <person name="Shang Y."/>
            <person name="Youmans B."/>
            <person name="Ayvaz T."/>
            <person name="Ross M."/>
            <person name="Santibanez J."/>
            <person name="Aqrawi P."/>
            <person name="Gross S."/>
            <person name="Joshi V."/>
            <person name="Fowler G."/>
            <person name="Nazareth L."/>
            <person name="Reid J."/>
            <person name="Worley K."/>
            <person name="Petrosino J."/>
            <person name="Highlander S."/>
            <person name="Gibbs R."/>
        </authorList>
    </citation>
    <scope>NUCLEOTIDE SEQUENCE [LARGE SCALE GENOMIC DNA]</scope>
    <source>
        <strain evidence="2 3">ATCC 33035</strain>
    </source>
</reference>
<dbReference type="PROSITE" id="PS50987">
    <property type="entry name" value="HTH_ARSR_2"/>
    <property type="match status" value="1"/>
</dbReference>
<dbReference type="Proteomes" id="UP000003020">
    <property type="component" value="Unassembled WGS sequence"/>
</dbReference>